<dbReference type="AlphaFoldDB" id="A0A4R6JKF9"/>
<organism evidence="2 3">
    <name type="scientific">Paractinoplanes brasiliensis</name>
    <dbReference type="NCBI Taxonomy" id="52695"/>
    <lineage>
        <taxon>Bacteria</taxon>
        <taxon>Bacillati</taxon>
        <taxon>Actinomycetota</taxon>
        <taxon>Actinomycetes</taxon>
        <taxon>Micromonosporales</taxon>
        <taxon>Micromonosporaceae</taxon>
        <taxon>Paractinoplanes</taxon>
    </lineage>
</organism>
<dbReference type="OrthoDB" id="3293911at2"/>
<accession>A0A4R6JKF9</accession>
<dbReference type="EMBL" id="SNWR01000001">
    <property type="protein sequence ID" value="TDO36714.1"/>
    <property type="molecule type" value="Genomic_DNA"/>
</dbReference>
<dbReference type="Pfam" id="PF00582">
    <property type="entry name" value="Usp"/>
    <property type="match status" value="1"/>
</dbReference>
<protein>
    <submittedName>
        <fullName evidence="2">Nucleotide-binding universal stress UspA family protein</fullName>
    </submittedName>
</protein>
<gene>
    <name evidence="2" type="ORF">C8E87_0295</name>
</gene>
<evidence type="ECO:0000259" key="1">
    <source>
        <dbReference type="Pfam" id="PF00582"/>
    </source>
</evidence>
<evidence type="ECO:0000313" key="2">
    <source>
        <dbReference type="EMBL" id="TDO36714.1"/>
    </source>
</evidence>
<keyword evidence="3" id="KW-1185">Reference proteome</keyword>
<evidence type="ECO:0000313" key="3">
    <source>
        <dbReference type="Proteomes" id="UP000294901"/>
    </source>
</evidence>
<name>A0A4R6JKF9_9ACTN</name>
<dbReference type="Gene3D" id="3.40.50.620">
    <property type="entry name" value="HUPs"/>
    <property type="match status" value="1"/>
</dbReference>
<comment type="caution">
    <text evidence="2">The sequence shown here is derived from an EMBL/GenBank/DDBJ whole genome shotgun (WGS) entry which is preliminary data.</text>
</comment>
<dbReference type="InterPro" id="IPR014729">
    <property type="entry name" value="Rossmann-like_a/b/a_fold"/>
</dbReference>
<dbReference type="Proteomes" id="UP000294901">
    <property type="component" value="Unassembled WGS sequence"/>
</dbReference>
<feature type="domain" description="UspA" evidence="1">
    <location>
        <begin position="1"/>
        <end position="128"/>
    </location>
</feature>
<reference evidence="2 3" key="1">
    <citation type="submission" date="2019-03" db="EMBL/GenBank/DDBJ databases">
        <title>Sequencing the genomes of 1000 actinobacteria strains.</title>
        <authorList>
            <person name="Klenk H.-P."/>
        </authorList>
    </citation>
    <scope>NUCLEOTIDE SEQUENCE [LARGE SCALE GENOMIC DNA]</scope>
    <source>
        <strain evidence="2 3">DSM 43805</strain>
    </source>
</reference>
<dbReference type="Gene3D" id="3.40.50.12370">
    <property type="match status" value="1"/>
</dbReference>
<dbReference type="InterPro" id="IPR006016">
    <property type="entry name" value="UspA"/>
</dbReference>
<proteinExistence type="predicted"/>
<dbReference type="RefSeq" id="WP_133871429.1">
    <property type="nucleotide sequence ID" value="NZ_BOMD01000101.1"/>
</dbReference>
<dbReference type="SUPFAM" id="SSF52402">
    <property type="entry name" value="Adenine nucleotide alpha hydrolases-like"/>
    <property type="match status" value="2"/>
</dbReference>
<sequence length="243" mass="24922">MNGSIAVGIGGAGSWQAFAWAVDEAERSGDRLVLLHVCVPGSPLAARSGEPAPAEVEIFDPGLARALTSARARLGARRAILHIRVGTASAALISASAGVRLLVIGEGEGGHTVRRVLRHSCCPVVVARAGDPSADEVLAGIDGSDAGEMALEFAYAYADQHHLPLGTVHVGRPGGASGHSRYVESVSDGLIGAGRKARLLVLGDKRRGVVGRLRTGDVPLTVALDASCPVALVPVDQTETTQL</sequence>